<gene>
    <name evidence="1" type="ORF">IAA70_00720</name>
</gene>
<dbReference type="Proteomes" id="UP000824258">
    <property type="component" value="Unassembled WGS sequence"/>
</dbReference>
<name>A0A9D1D604_9FIRM</name>
<evidence type="ECO:0000313" key="1">
    <source>
        <dbReference type="EMBL" id="HIR08906.1"/>
    </source>
</evidence>
<reference evidence="1" key="2">
    <citation type="journal article" date="2021" name="PeerJ">
        <title>Extensive microbial diversity within the chicken gut microbiome revealed by metagenomics and culture.</title>
        <authorList>
            <person name="Gilroy R."/>
            <person name="Ravi A."/>
            <person name="Getino M."/>
            <person name="Pursley I."/>
            <person name="Horton D.L."/>
            <person name="Alikhan N.F."/>
            <person name="Baker D."/>
            <person name="Gharbi K."/>
            <person name="Hall N."/>
            <person name="Watson M."/>
            <person name="Adriaenssens E.M."/>
            <person name="Foster-Nyarko E."/>
            <person name="Jarju S."/>
            <person name="Secka A."/>
            <person name="Antonio M."/>
            <person name="Oren A."/>
            <person name="Chaudhuri R.R."/>
            <person name="La Ragione R."/>
            <person name="Hildebrand F."/>
            <person name="Pallen M.J."/>
        </authorList>
    </citation>
    <scope>NUCLEOTIDE SEQUENCE</scope>
    <source>
        <strain evidence="1">ChiHjej9B8-7071</strain>
    </source>
</reference>
<sequence length="75" mass="7817">MDAFLHEISLQDCPLCGGPGVLNEEGGWAFSVLCGDCGCHTALAEFKSPEEREQAAAAAALCWNMGKVVHPGPGD</sequence>
<evidence type="ECO:0000313" key="2">
    <source>
        <dbReference type="Proteomes" id="UP000824258"/>
    </source>
</evidence>
<reference evidence="1" key="1">
    <citation type="submission" date="2020-10" db="EMBL/GenBank/DDBJ databases">
        <authorList>
            <person name="Gilroy R."/>
        </authorList>
    </citation>
    <scope>NUCLEOTIDE SEQUENCE</scope>
    <source>
        <strain evidence="1">ChiHjej9B8-7071</strain>
    </source>
</reference>
<dbReference type="Pfam" id="PF14354">
    <property type="entry name" value="Lar_restr_allev"/>
    <property type="match status" value="1"/>
</dbReference>
<accession>A0A9D1D604</accession>
<dbReference type="AlphaFoldDB" id="A0A9D1D604"/>
<organism evidence="1 2">
    <name type="scientific">Candidatus Avoscillospira stercoripullorum</name>
    <dbReference type="NCBI Taxonomy" id="2840709"/>
    <lineage>
        <taxon>Bacteria</taxon>
        <taxon>Bacillati</taxon>
        <taxon>Bacillota</taxon>
        <taxon>Clostridia</taxon>
        <taxon>Eubacteriales</taxon>
        <taxon>Oscillospiraceae</taxon>
        <taxon>Oscillospiraceae incertae sedis</taxon>
        <taxon>Candidatus Avoscillospira</taxon>
    </lineage>
</organism>
<comment type="caution">
    <text evidence="1">The sequence shown here is derived from an EMBL/GenBank/DDBJ whole genome shotgun (WGS) entry which is preliminary data.</text>
</comment>
<proteinExistence type="predicted"/>
<protein>
    <submittedName>
        <fullName evidence="1">Lar family restriction alleviation protein</fullName>
    </submittedName>
</protein>
<dbReference type="EMBL" id="DVGD01000018">
    <property type="protein sequence ID" value="HIR08906.1"/>
    <property type="molecule type" value="Genomic_DNA"/>
</dbReference>